<organism evidence="4 5">
    <name type="scientific">Scytalidium lignicola</name>
    <name type="common">Hyphomycete</name>
    <dbReference type="NCBI Taxonomy" id="5539"/>
    <lineage>
        <taxon>Eukaryota</taxon>
        <taxon>Fungi</taxon>
        <taxon>Dikarya</taxon>
        <taxon>Ascomycota</taxon>
        <taxon>Pezizomycotina</taxon>
        <taxon>Leotiomycetes</taxon>
        <taxon>Leotiomycetes incertae sedis</taxon>
        <taxon>Scytalidium</taxon>
    </lineage>
</organism>
<feature type="domain" description="Beta-lactamase-related" evidence="2">
    <location>
        <begin position="29"/>
        <end position="359"/>
    </location>
</feature>
<dbReference type="Gene3D" id="3.40.710.10">
    <property type="entry name" value="DD-peptidase/beta-lactamase superfamily"/>
    <property type="match status" value="1"/>
</dbReference>
<feature type="domain" description="Peptidase S12 Pab87-related C-terminal" evidence="3">
    <location>
        <begin position="415"/>
        <end position="520"/>
    </location>
</feature>
<dbReference type="Pfam" id="PF00144">
    <property type="entry name" value="Beta-lactamase"/>
    <property type="match status" value="1"/>
</dbReference>
<dbReference type="SUPFAM" id="SSF56601">
    <property type="entry name" value="beta-lactamase/transpeptidase-like"/>
    <property type="match status" value="1"/>
</dbReference>
<dbReference type="PANTHER" id="PTHR46825">
    <property type="entry name" value="D-ALANYL-D-ALANINE-CARBOXYPEPTIDASE/ENDOPEPTIDASE AMPH"/>
    <property type="match status" value="1"/>
</dbReference>
<name>A0A3E2HCF4_SCYLI</name>
<dbReference type="PANTHER" id="PTHR46825:SF14">
    <property type="entry name" value="BETA-LACTAMASE-RELATED DOMAIN-CONTAINING PROTEIN"/>
    <property type="match status" value="1"/>
</dbReference>
<accession>A0A3E2HCF4</accession>
<dbReference type="OMA" id="RLGSYEN"/>
<comment type="similarity">
    <text evidence="1">Belongs to the peptidase S12 family.</text>
</comment>
<dbReference type="OrthoDB" id="5946976at2759"/>
<dbReference type="InterPro" id="IPR001466">
    <property type="entry name" value="Beta-lactam-related"/>
</dbReference>
<evidence type="ECO:0008006" key="6">
    <source>
        <dbReference type="Google" id="ProtNLM"/>
    </source>
</evidence>
<feature type="non-terminal residue" evidence="4">
    <location>
        <position position="1"/>
    </location>
</feature>
<dbReference type="InterPro" id="IPR050491">
    <property type="entry name" value="AmpC-like"/>
</dbReference>
<evidence type="ECO:0000259" key="3">
    <source>
        <dbReference type="Pfam" id="PF11954"/>
    </source>
</evidence>
<protein>
    <recommendedName>
        <fullName evidence="6">Beta-lactamase-related domain-containing protein</fullName>
    </recommendedName>
</protein>
<reference evidence="4 5" key="1">
    <citation type="submission" date="2018-05" db="EMBL/GenBank/DDBJ databases">
        <title>Draft genome sequence of Scytalidium lignicola DSM 105466, a ubiquitous saprotrophic fungus.</title>
        <authorList>
            <person name="Buettner E."/>
            <person name="Gebauer A.M."/>
            <person name="Hofrichter M."/>
            <person name="Liers C."/>
            <person name="Kellner H."/>
        </authorList>
    </citation>
    <scope>NUCLEOTIDE SEQUENCE [LARGE SCALE GENOMIC DNA]</scope>
    <source>
        <strain evidence="4 5">DSM 105466</strain>
    </source>
</reference>
<evidence type="ECO:0000259" key="2">
    <source>
        <dbReference type="Pfam" id="PF00144"/>
    </source>
</evidence>
<gene>
    <name evidence="4" type="ORF">B7463_g5476</name>
</gene>
<dbReference type="Pfam" id="PF11954">
    <property type="entry name" value="DUF3471"/>
    <property type="match status" value="1"/>
</dbReference>
<dbReference type="STRING" id="5539.A0A3E2HCF4"/>
<dbReference type="InterPro" id="IPR021860">
    <property type="entry name" value="Peptidase_S12_Pab87-rel_C"/>
</dbReference>
<sequence>MATKQQPNDDLVKKLQKLDSSIEEICQISGNVGLSVGVLHQGEAIRTSHYGYRDFEANLPPDDDTVYYFSSLTKAMTSAAFGILVDESKITWDTLICDILPEFNHQNPILRKEATITDLLSHRTGLAGKTCLWIQGQQHMLLPKKEIIRTWKYSNWGYALAGEIIEVLSGMKFGEFLQSRIFDPLGMTRTTASVPGPDNVAVPYMVYDNGSPCKVAVSEVAGETVMVAALGVTTTTKDLLTFYQALLATNTAELASNDTRKTDFVLKNVGRTFTPHIACGKAPIEERSYGLGWVRTQLPGSLGIIGLNNMYLGGMPVIGKSSKKVVLSHSGSLSGYLAAVIMVPDTQTAIIVMGNSLPFADPPDLICQMILEAILDEPDPVDFVQLTQASRDGHIASYYKIAEELQAGLGVPSKRSPDNYVGRYWNSVGNFVIDVSLHGSNLRVTMQDRDDVGYYIESYEGETFWWGPPNRQIEECDMAMFPRTYAGWHKFKFLTDDDGNVNSLMWAHDPGVSGGETFFKRPA</sequence>
<dbReference type="AlphaFoldDB" id="A0A3E2HCF4"/>
<proteinExistence type="inferred from homology"/>
<comment type="caution">
    <text evidence="4">The sequence shown here is derived from an EMBL/GenBank/DDBJ whole genome shotgun (WGS) entry which is preliminary data.</text>
</comment>
<dbReference type="Proteomes" id="UP000258309">
    <property type="component" value="Unassembled WGS sequence"/>
</dbReference>
<feature type="non-terminal residue" evidence="4">
    <location>
        <position position="523"/>
    </location>
</feature>
<dbReference type="EMBL" id="NCSJ02000090">
    <property type="protein sequence ID" value="RFU30823.1"/>
    <property type="molecule type" value="Genomic_DNA"/>
</dbReference>
<evidence type="ECO:0000256" key="1">
    <source>
        <dbReference type="ARBA" id="ARBA00038215"/>
    </source>
</evidence>
<keyword evidence="5" id="KW-1185">Reference proteome</keyword>
<dbReference type="InterPro" id="IPR012338">
    <property type="entry name" value="Beta-lactam/transpept-like"/>
</dbReference>
<evidence type="ECO:0000313" key="4">
    <source>
        <dbReference type="EMBL" id="RFU30823.1"/>
    </source>
</evidence>
<evidence type="ECO:0000313" key="5">
    <source>
        <dbReference type="Proteomes" id="UP000258309"/>
    </source>
</evidence>